<organism evidence="2 3">
    <name type="scientific">Mycosarcoma maydis</name>
    <name type="common">Corn smut fungus</name>
    <name type="synonym">Ustilago maydis</name>
    <dbReference type="NCBI Taxonomy" id="5270"/>
    <lineage>
        <taxon>Eukaryota</taxon>
        <taxon>Fungi</taxon>
        <taxon>Dikarya</taxon>
        <taxon>Basidiomycota</taxon>
        <taxon>Ustilaginomycotina</taxon>
        <taxon>Ustilaginomycetes</taxon>
        <taxon>Ustilaginales</taxon>
        <taxon>Ustilaginaceae</taxon>
        <taxon>Mycosarcoma</taxon>
    </lineage>
</organism>
<proteinExistence type="predicted"/>
<dbReference type="RefSeq" id="XP_011389935.1">
    <property type="nucleotide sequence ID" value="XM_011391633.1"/>
</dbReference>
<dbReference type="OMA" id="ETGDNAW"/>
<dbReference type="Gene3D" id="2.40.320.10">
    <property type="entry name" value="Hypothetical Protein Pfu-838710-001"/>
    <property type="match status" value="1"/>
</dbReference>
<dbReference type="OrthoDB" id="2546643at2759"/>
<evidence type="ECO:0000256" key="1">
    <source>
        <dbReference type="SAM" id="MobiDB-lite"/>
    </source>
</evidence>
<gene>
    <name evidence="2" type="ORF">UMAG_03480</name>
</gene>
<dbReference type="GeneID" id="23563922"/>
<keyword evidence="3" id="KW-1185">Reference proteome</keyword>
<dbReference type="AlphaFoldDB" id="A0A0D1DXQ0"/>
<evidence type="ECO:0000313" key="2">
    <source>
        <dbReference type="EMBL" id="KIS68386.1"/>
    </source>
</evidence>
<dbReference type="VEuPathDB" id="FungiDB:UMAG_03480"/>
<sequence length="356" mass="38477">MVLTAASRAQANAAGSTAAGSSSATTSATASSATTSSSSSAWAQQSQVSLLGTLPMHVVPALLGRIESQLVTLPARVLCEKETVLSRHDDHASAVRETGDNAWASVVKARKRIKLRVREAIKRYNTSSMHRSDCHTVDSVECTLCLALPSLPERQYPKASVRPCYNVELLSDTPIGPHHDMAKHPIHPLTDTHPLLGFNPDSYLDTDLVNGWKSFVSSIGWRPHFKFLRYGLTFPLNDFLSRHSSTQIPALTNPAHGTMHTLNVFRIFTPDPSGYTDEWTPLDPDGATVVVELIATVGAQLDQSHFNIYCSTTDAGAAQTGGGLDPTSTIENAIEFADSVAKTLRGLVDLKREAYD</sequence>
<protein>
    <submittedName>
        <fullName evidence="2">Uncharacterized protein</fullName>
    </submittedName>
</protein>
<dbReference type="KEGG" id="uma:UMAG_03480"/>
<evidence type="ECO:0000313" key="3">
    <source>
        <dbReference type="Proteomes" id="UP000000561"/>
    </source>
</evidence>
<reference evidence="2 3" key="1">
    <citation type="journal article" date="2006" name="Nature">
        <title>Insights from the genome of the biotrophic fungal plant pathogen Ustilago maydis.</title>
        <authorList>
            <person name="Kamper J."/>
            <person name="Kahmann R."/>
            <person name="Bolker M."/>
            <person name="Ma L.J."/>
            <person name="Brefort T."/>
            <person name="Saville B.J."/>
            <person name="Banuett F."/>
            <person name="Kronstad J.W."/>
            <person name="Gold S.E."/>
            <person name="Muller O."/>
            <person name="Perlin M.H."/>
            <person name="Wosten H.A."/>
            <person name="de Vries R."/>
            <person name="Ruiz-Herrera J."/>
            <person name="Reynaga-Pena C.G."/>
            <person name="Snetselaar K."/>
            <person name="McCann M."/>
            <person name="Perez-Martin J."/>
            <person name="Feldbrugge M."/>
            <person name="Basse C.W."/>
            <person name="Steinberg G."/>
            <person name="Ibeas J.I."/>
            <person name="Holloman W."/>
            <person name="Guzman P."/>
            <person name="Farman M."/>
            <person name="Stajich J.E."/>
            <person name="Sentandreu R."/>
            <person name="Gonzalez-Prieto J.M."/>
            <person name="Kennell J.C."/>
            <person name="Molina L."/>
            <person name="Schirawski J."/>
            <person name="Mendoza-Mendoza A."/>
            <person name="Greilinger D."/>
            <person name="Munch K."/>
            <person name="Rossel N."/>
            <person name="Scherer M."/>
            <person name="Vranes M."/>
            <person name="Ladendorf O."/>
            <person name="Vincon V."/>
            <person name="Fuchs U."/>
            <person name="Sandrock B."/>
            <person name="Meng S."/>
            <person name="Ho E.C."/>
            <person name="Cahill M.J."/>
            <person name="Boyce K.J."/>
            <person name="Klose J."/>
            <person name="Klosterman S.J."/>
            <person name="Deelstra H.J."/>
            <person name="Ortiz-Castellanos L."/>
            <person name="Li W."/>
            <person name="Sanchez-Alonso P."/>
            <person name="Schreier P.H."/>
            <person name="Hauser-Hahn I."/>
            <person name="Vaupel M."/>
            <person name="Koopmann E."/>
            <person name="Friedrich G."/>
            <person name="Voss H."/>
            <person name="Schluter T."/>
            <person name="Margolis J."/>
            <person name="Platt D."/>
            <person name="Swimmer C."/>
            <person name="Gnirke A."/>
            <person name="Chen F."/>
            <person name="Vysotskaia V."/>
            <person name="Mannhaupt G."/>
            <person name="Guldener U."/>
            <person name="Munsterkotter M."/>
            <person name="Haase D."/>
            <person name="Oesterheld M."/>
            <person name="Mewes H.W."/>
            <person name="Mauceli E.W."/>
            <person name="DeCaprio D."/>
            <person name="Wade C.M."/>
            <person name="Butler J."/>
            <person name="Young S."/>
            <person name="Jaffe D.B."/>
            <person name="Calvo S."/>
            <person name="Nusbaum C."/>
            <person name="Galagan J."/>
            <person name="Birren B.W."/>
        </authorList>
    </citation>
    <scope>NUCLEOTIDE SEQUENCE [LARGE SCALE GENOMIC DNA]</scope>
    <source>
        <strain evidence="3">DSM 14603 / FGSC 9021 / UM521</strain>
    </source>
</reference>
<dbReference type="eggNOG" id="ENOG502R32P">
    <property type="taxonomic scope" value="Eukaryota"/>
</dbReference>
<feature type="region of interest" description="Disordered" evidence="1">
    <location>
        <begin position="13"/>
        <end position="38"/>
    </location>
</feature>
<name>A0A0D1DXQ0_MYCMD</name>
<dbReference type="InParanoid" id="A0A0D1DXQ0"/>
<dbReference type="Proteomes" id="UP000000561">
    <property type="component" value="Chromosome 9"/>
</dbReference>
<dbReference type="EMBL" id="CM003148">
    <property type="protein sequence ID" value="KIS68386.1"/>
    <property type="molecule type" value="Genomic_DNA"/>
</dbReference>
<accession>A0A0D1DXQ0</accession>